<sequence>MKDGEFTDRAAIVTGGAKGIGLAVAKRILENGGKVALWDVDDEGLAARVSELGSPPGLVATTVDVSSEASVSVAHANTVGAIGPIDLLVNSAGIIGPTVPTVSYALPDWKKVIDIDLTGVFLCSKTIAPGMAERGFGRIVNIASIAGKEGTANAPAYSAAKAGVIAFTKAMSKEMLNTGVLINCIAPGPIETEMVANADPKHVEIMILKCPMARLGTAEEVAAMTCWLLSEECSFNSGACFDLSGGRAVY</sequence>
<keyword evidence="2" id="KW-0560">Oxidoreductase</keyword>
<comment type="similarity">
    <text evidence="1 3">Belongs to the short-chain dehydrogenases/reductases (SDR) family.</text>
</comment>
<gene>
    <name evidence="4" type="ORF">NUH88_20605</name>
</gene>
<accession>A0A9J7ARB2</accession>
<protein>
    <submittedName>
        <fullName evidence="4">SDR family oxidoreductase</fullName>
    </submittedName>
</protein>
<evidence type="ECO:0000256" key="3">
    <source>
        <dbReference type="RuleBase" id="RU000363"/>
    </source>
</evidence>
<dbReference type="EMBL" id="CP102480">
    <property type="protein sequence ID" value="UUX49783.1"/>
    <property type="molecule type" value="Genomic_DNA"/>
</dbReference>
<dbReference type="Proteomes" id="UP001060336">
    <property type="component" value="Chromosome"/>
</dbReference>
<dbReference type="PROSITE" id="PS00061">
    <property type="entry name" value="ADH_SHORT"/>
    <property type="match status" value="1"/>
</dbReference>
<dbReference type="FunFam" id="3.40.50.720:FF:000173">
    <property type="entry name" value="3-oxoacyl-[acyl-carrier protein] reductase"/>
    <property type="match status" value="1"/>
</dbReference>
<dbReference type="GO" id="GO:0030497">
    <property type="term" value="P:fatty acid elongation"/>
    <property type="evidence" value="ECO:0007669"/>
    <property type="project" value="TreeGrafter"/>
</dbReference>
<dbReference type="KEGG" id="naci:NUH88_20605"/>
<name>A0A9J7ARB2_9PROT</name>
<evidence type="ECO:0000256" key="2">
    <source>
        <dbReference type="ARBA" id="ARBA00023002"/>
    </source>
</evidence>
<organism evidence="4 5">
    <name type="scientific">Nisaea acidiphila</name>
    <dbReference type="NCBI Taxonomy" id="1862145"/>
    <lineage>
        <taxon>Bacteria</taxon>
        <taxon>Pseudomonadati</taxon>
        <taxon>Pseudomonadota</taxon>
        <taxon>Alphaproteobacteria</taxon>
        <taxon>Rhodospirillales</taxon>
        <taxon>Thalassobaculaceae</taxon>
        <taxon>Nisaea</taxon>
    </lineage>
</organism>
<evidence type="ECO:0000313" key="5">
    <source>
        <dbReference type="Proteomes" id="UP001060336"/>
    </source>
</evidence>
<dbReference type="PRINTS" id="PR00080">
    <property type="entry name" value="SDRFAMILY"/>
</dbReference>
<dbReference type="InterPro" id="IPR002347">
    <property type="entry name" value="SDR_fam"/>
</dbReference>
<reference evidence="4" key="1">
    <citation type="submission" date="2022-08" db="EMBL/GenBank/DDBJ databases">
        <title>Nisaea acidiphila sp. nov., isolated from a marine algal debris and emended description of the genus Nisaea Urios et al. 2008.</title>
        <authorList>
            <person name="Kwon K."/>
        </authorList>
    </citation>
    <scope>NUCLEOTIDE SEQUENCE</scope>
    <source>
        <strain evidence="4">MEBiC11861</strain>
    </source>
</reference>
<dbReference type="Gene3D" id="3.40.50.720">
    <property type="entry name" value="NAD(P)-binding Rossmann-like Domain"/>
    <property type="match status" value="1"/>
</dbReference>
<dbReference type="InterPro" id="IPR036291">
    <property type="entry name" value="NAD(P)-bd_dom_sf"/>
</dbReference>
<dbReference type="PANTHER" id="PTHR42760">
    <property type="entry name" value="SHORT-CHAIN DEHYDROGENASES/REDUCTASES FAMILY MEMBER"/>
    <property type="match status" value="1"/>
</dbReference>
<dbReference type="RefSeq" id="WP_257768641.1">
    <property type="nucleotide sequence ID" value="NZ_CP102480.1"/>
</dbReference>
<keyword evidence="5" id="KW-1185">Reference proteome</keyword>
<dbReference type="CDD" id="cd05233">
    <property type="entry name" value="SDR_c"/>
    <property type="match status" value="1"/>
</dbReference>
<dbReference type="PANTHER" id="PTHR42760:SF129">
    <property type="entry name" value="OXIDOREDUCTASE"/>
    <property type="match status" value="1"/>
</dbReference>
<evidence type="ECO:0000313" key="4">
    <source>
        <dbReference type="EMBL" id="UUX49783.1"/>
    </source>
</evidence>
<evidence type="ECO:0000256" key="1">
    <source>
        <dbReference type="ARBA" id="ARBA00006484"/>
    </source>
</evidence>
<dbReference type="AlphaFoldDB" id="A0A9J7ARB2"/>
<dbReference type="GO" id="GO:0016616">
    <property type="term" value="F:oxidoreductase activity, acting on the CH-OH group of donors, NAD or NADP as acceptor"/>
    <property type="evidence" value="ECO:0007669"/>
    <property type="project" value="TreeGrafter"/>
</dbReference>
<dbReference type="Pfam" id="PF00106">
    <property type="entry name" value="adh_short"/>
    <property type="match status" value="1"/>
</dbReference>
<dbReference type="PRINTS" id="PR00081">
    <property type="entry name" value="GDHRDH"/>
</dbReference>
<dbReference type="SUPFAM" id="SSF51735">
    <property type="entry name" value="NAD(P)-binding Rossmann-fold domains"/>
    <property type="match status" value="1"/>
</dbReference>
<proteinExistence type="inferred from homology"/>
<dbReference type="InterPro" id="IPR020904">
    <property type="entry name" value="Sc_DH/Rdtase_CS"/>
</dbReference>